<protein>
    <submittedName>
        <fullName evidence="1">Uncharacterized protein</fullName>
    </submittedName>
</protein>
<dbReference type="STRING" id="1805376.AUK05_03115"/>
<dbReference type="Proteomes" id="UP000182344">
    <property type="component" value="Unassembled WGS sequence"/>
</dbReference>
<gene>
    <name evidence="1" type="ORF">AUK05_03115</name>
</gene>
<organism evidence="1 2">
    <name type="scientific">Candidatus Shapirobacteria bacterium CG2_30_35_20</name>
    <dbReference type="NCBI Taxonomy" id="1805376"/>
    <lineage>
        <taxon>Bacteria</taxon>
        <taxon>Candidatus Shapironibacteriota</taxon>
    </lineage>
</organism>
<evidence type="ECO:0000313" key="2">
    <source>
        <dbReference type="Proteomes" id="UP000182344"/>
    </source>
</evidence>
<dbReference type="EMBL" id="MNZO01000045">
    <property type="protein sequence ID" value="OIP86695.1"/>
    <property type="molecule type" value="Genomic_DNA"/>
</dbReference>
<sequence length="129" mass="15058">MKIAILVGLTLINFYFSINLSGGDRYVNRLNKWYKLALENKWSEATKLEKSLDQADLKWFKEKYKPENLKKRLNELTVKTNKSANEWMEIAQIQSGLGDKNAEKQAIKMAHELDPIRADIEKVYFSSFL</sequence>
<reference evidence="1 2" key="1">
    <citation type="journal article" date="2016" name="Environ. Microbiol.">
        <title>Genomic resolution of a cold subsurface aquifer community provides metabolic insights for novel microbes adapted to high CO concentrations.</title>
        <authorList>
            <person name="Probst A.J."/>
            <person name="Castelle C.J."/>
            <person name="Singh A."/>
            <person name="Brown C.T."/>
            <person name="Anantharaman K."/>
            <person name="Sharon I."/>
            <person name="Hug L.A."/>
            <person name="Burstein D."/>
            <person name="Emerson J.B."/>
            <person name="Thomas B.C."/>
            <person name="Banfield J.F."/>
        </authorList>
    </citation>
    <scope>NUCLEOTIDE SEQUENCE [LARGE SCALE GENOMIC DNA]</scope>
    <source>
        <strain evidence="1">CG2_30_35_20</strain>
    </source>
</reference>
<comment type="caution">
    <text evidence="1">The sequence shown here is derived from an EMBL/GenBank/DDBJ whole genome shotgun (WGS) entry which is preliminary data.</text>
</comment>
<accession>A0A1J5I0U8</accession>
<dbReference type="AlphaFoldDB" id="A0A1J5I0U8"/>
<name>A0A1J5I0U8_9BACT</name>
<proteinExistence type="predicted"/>
<evidence type="ECO:0000313" key="1">
    <source>
        <dbReference type="EMBL" id="OIP86695.1"/>
    </source>
</evidence>